<comment type="caution">
    <text evidence="7">The sequence shown here is derived from an EMBL/GenBank/DDBJ whole genome shotgun (WGS) entry which is preliminary data.</text>
</comment>
<proteinExistence type="predicted"/>
<feature type="zinc finger region" description="dksA C4-type" evidence="4">
    <location>
        <begin position="91"/>
        <end position="115"/>
    </location>
</feature>
<sequence length="123" mass="13987">MDTKNLSAIQKKLEDERTDLEERLAQFSRRNPKNTEDFNANFPEIGDKEDENAAEVDTYSTNLTLERTLESALRDVQSALRRIAAGTYGVCKYCTKEIDPKRLLARPVSSACIDCKKRLTQEA</sequence>
<evidence type="ECO:0000256" key="4">
    <source>
        <dbReference type="PROSITE-ProRule" id="PRU00510"/>
    </source>
</evidence>
<dbReference type="SUPFAM" id="SSF90257">
    <property type="entry name" value="Myosin rod fragments"/>
    <property type="match status" value="1"/>
</dbReference>
<keyword evidence="1" id="KW-0479">Metal-binding</keyword>
<dbReference type="Gene3D" id="1.20.120.910">
    <property type="entry name" value="DksA, coiled-coil domain"/>
    <property type="match status" value="1"/>
</dbReference>
<dbReference type="Proteomes" id="UP000176303">
    <property type="component" value="Unassembled WGS sequence"/>
</dbReference>
<dbReference type="PROSITE" id="PS51128">
    <property type="entry name" value="ZF_DKSA_2"/>
    <property type="match status" value="1"/>
</dbReference>
<dbReference type="GO" id="GO:0008270">
    <property type="term" value="F:zinc ion binding"/>
    <property type="evidence" value="ECO:0007669"/>
    <property type="project" value="UniProtKB-KW"/>
</dbReference>
<reference evidence="7 8" key="1">
    <citation type="journal article" date="2016" name="Nat. Commun.">
        <title>Thousands of microbial genomes shed light on interconnected biogeochemical processes in an aquifer system.</title>
        <authorList>
            <person name="Anantharaman K."/>
            <person name="Brown C.T."/>
            <person name="Hug L.A."/>
            <person name="Sharon I."/>
            <person name="Castelle C.J."/>
            <person name="Probst A.J."/>
            <person name="Thomas B.C."/>
            <person name="Singh A."/>
            <person name="Wilkins M.J."/>
            <person name="Karaoz U."/>
            <person name="Brodie E.L."/>
            <person name="Williams K.H."/>
            <person name="Hubbard S.S."/>
            <person name="Banfield J.F."/>
        </authorList>
    </citation>
    <scope>NUCLEOTIDE SEQUENCE [LARGE SCALE GENOMIC DNA]</scope>
</reference>
<feature type="domain" description="Zinc finger DksA/TraR C4-type" evidence="6">
    <location>
        <begin position="86"/>
        <end position="120"/>
    </location>
</feature>
<dbReference type="PANTHER" id="PTHR33823:SF4">
    <property type="entry name" value="GENERAL STRESS PROTEIN 16O"/>
    <property type="match status" value="1"/>
</dbReference>
<evidence type="ECO:0000313" key="7">
    <source>
        <dbReference type="EMBL" id="OGL74104.1"/>
    </source>
</evidence>
<dbReference type="SUPFAM" id="SSF57716">
    <property type="entry name" value="Glucocorticoid receptor-like (DNA-binding domain)"/>
    <property type="match status" value="1"/>
</dbReference>
<feature type="region of interest" description="Disordered" evidence="5">
    <location>
        <begin position="27"/>
        <end position="51"/>
    </location>
</feature>
<keyword evidence="3" id="KW-0862">Zinc</keyword>
<protein>
    <recommendedName>
        <fullName evidence="6">Zinc finger DksA/TraR C4-type domain-containing protein</fullName>
    </recommendedName>
</protein>
<evidence type="ECO:0000256" key="2">
    <source>
        <dbReference type="ARBA" id="ARBA00022771"/>
    </source>
</evidence>
<gene>
    <name evidence="7" type="ORF">A3D72_04540</name>
</gene>
<dbReference type="Pfam" id="PF01258">
    <property type="entry name" value="zf-dskA_traR"/>
    <property type="match status" value="1"/>
</dbReference>
<evidence type="ECO:0000256" key="1">
    <source>
        <dbReference type="ARBA" id="ARBA00022723"/>
    </source>
</evidence>
<evidence type="ECO:0000313" key="8">
    <source>
        <dbReference type="Proteomes" id="UP000176303"/>
    </source>
</evidence>
<dbReference type="InterPro" id="IPR000962">
    <property type="entry name" value="Znf_DskA_TraR"/>
</dbReference>
<keyword evidence="2" id="KW-0863">Zinc-finger</keyword>
<evidence type="ECO:0000259" key="6">
    <source>
        <dbReference type="Pfam" id="PF01258"/>
    </source>
</evidence>
<dbReference type="PANTHER" id="PTHR33823">
    <property type="entry name" value="RNA POLYMERASE-BINDING TRANSCRIPTION FACTOR DKSA-RELATED"/>
    <property type="match status" value="1"/>
</dbReference>
<name>A0A1F7U8Q7_9BACT</name>
<evidence type="ECO:0000256" key="3">
    <source>
        <dbReference type="ARBA" id="ARBA00022833"/>
    </source>
</evidence>
<dbReference type="AlphaFoldDB" id="A0A1F7U8Q7"/>
<dbReference type="STRING" id="1802391.A3D72_04540"/>
<evidence type="ECO:0000256" key="5">
    <source>
        <dbReference type="SAM" id="MobiDB-lite"/>
    </source>
</evidence>
<organism evidence="7 8">
    <name type="scientific">Candidatus Uhrbacteria bacterium RIFCSPHIGHO2_02_FULL_57_19</name>
    <dbReference type="NCBI Taxonomy" id="1802391"/>
    <lineage>
        <taxon>Bacteria</taxon>
        <taxon>Candidatus Uhriibacteriota</taxon>
    </lineage>
</organism>
<accession>A0A1F7U8Q7</accession>
<dbReference type="EMBL" id="MGDZ01000007">
    <property type="protein sequence ID" value="OGL74104.1"/>
    <property type="molecule type" value="Genomic_DNA"/>
</dbReference>